<dbReference type="EMBL" id="UGKT01000001">
    <property type="protein sequence ID" value="STT02707.1"/>
    <property type="molecule type" value="Genomic_DNA"/>
</dbReference>
<protein>
    <submittedName>
        <fullName evidence="1">Oxidoreductase family, NAD-binding</fullName>
    </submittedName>
</protein>
<gene>
    <name evidence="1" type="primary">mviM_2</name>
    <name evidence="1" type="ORF">NCTC13443_03063</name>
</gene>
<name>A0A377UXI3_KLEPN</name>
<evidence type="ECO:0000313" key="2">
    <source>
        <dbReference type="Proteomes" id="UP000255518"/>
    </source>
</evidence>
<dbReference type="AlphaFoldDB" id="A0A377UXI3"/>
<dbReference type="Gene3D" id="3.30.360.10">
    <property type="entry name" value="Dihydrodipicolinate Reductase, domain 2"/>
    <property type="match status" value="1"/>
</dbReference>
<proteinExistence type="predicted"/>
<organism evidence="1 2">
    <name type="scientific">Klebsiella pneumoniae</name>
    <dbReference type="NCBI Taxonomy" id="573"/>
    <lineage>
        <taxon>Bacteria</taxon>
        <taxon>Pseudomonadati</taxon>
        <taxon>Pseudomonadota</taxon>
        <taxon>Gammaproteobacteria</taxon>
        <taxon>Enterobacterales</taxon>
        <taxon>Enterobacteriaceae</taxon>
        <taxon>Klebsiella/Raoultella group</taxon>
        <taxon>Klebsiella</taxon>
        <taxon>Klebsiella pneumoniae complex</taxon>
    </lineage>
</organism>
<reference evidence="1 2" key="1">
    <citation type="submission" date="2018-06" db="EMBL/GenBank/DDBJ databases">
        <authorList>
            <consortium name="Pathogen Informatics"/>
            <person name="Doyle S."/>
        </authorList>
    </citation>
    <scope>NUCLEOTIDE SEQUENCE [LARGE SCALE GENOMIC DNA]</scope>
    <source>
        <strain evidence="1 2">NCTC13443</strain>
    </source>
</reference>
<sequence length="67" mass="7473">MAWSSARLPAGKPPLEQRGFVGCARHFIECVQNQTVPETAGEQALLAQRIVEKLWRDAISEVIHCNN</sequence>
<evidence type="ECO:0000313" key="1">
    <source>
        <dbReference type="EMBL" id="STT02707.1"/>
    </source>
</evidence>
<accession>A0A377UXI3</accession>
<dbReference type="Proteomes" id="UP000255518">
    <property type="component" value="Unassembled WGS sequence"/>
</dbReference>